<dbReference type="EMBL" id="BTGD01000012">
    <property type="protein sequence ID" value="GMM57374.1"/>
    <property type="molecule type" value="Genomic_DNA"/>
</dbReference>
<evidence type="ECO:0000313" key="1">
    <source>
        <dbReference type="EMBL" id="GMM57374.1"/>
    </source>
</evidence>
<reference evidence="1 2" key="1">
    <citation type="journal article" date="2023" name="Elife">
        <title>Identification of key yeast species and microbe-microbe interactions impacting larval growth of Drosophila in the wild.</title>
        <authorList>
            <person name="Mure A."/>
            <person name="Sugiura Y."/>
            <person name="Maeda R."/>
            <person name="Honda K."/>
            <person name="Sakurai N."/>
            <person name="Takahashi Y."/>
            <person name="Watada M."/>
            <person name="Katoh T."/>
            <person name="Gotoh A."/>
            <person name="Gotoh Y."/>
            <person name="Taniguchi I."/>
            <person name="Nakamura K."/>
            <person name="Hayashi T."/>
            <person name="Katayama T."/>
            <person name="Uemura T."/>
            <person name="Hattori Y."/>
        </authorList>
    </citation>
    <scope>NUCLEOTIDE SEQUENCE [LARGE SCALE GENOMIC DNA]</scope>
    <source>
        <strain evidence="1 2">KH-74</strain>
    </source>
</reference>
<proteinExistence type="predicted"/>
<gene>
    <name evidence="1" type="ORF">DAKH74_039900</name>
</gene>
<dbReference type="Proteomes" id="UP001377567">
    <property type="component" value="Unassembled WGS sequence"/>
</dbReference>
<name>A0AAV5S0H3_MAUHU</name>
<feature type="non-terminal residue" evidence="1">
    <location>
        <position position="28"/>
    </location>
</feature>
<dbReference type="AlphaFoldDB" id="A0AAV5S0H3"/>
<evidence type="ECO:0000313" key="2">
    <source>
        <dbReference type="Proteomes" id="UP001377567"/>
    </source>
</evidence>
<accession>A0AAV5S0H3</accession>
<keyword evidence="2" id="KW-1185">Reference proteome</keyword>
<comment type="caution">
    <text evidence="1">The sequence shown here is derived from an EMBL/GenBank/DDBJ whole genome shotgun (WGS) entry which is preliminary data.</text>
</comment>
<protein>
    <submittedName>
        <fullName evidence="1">Uncharacterized protein</fullName>
    </submittedName>
</protein>
<organism evidence="1 2">
    <name type="scientific">Maudiozyma humilis</name>
    <name type="common">Sour dough yeast</name>
    <name type="synonym">Kazachstania humilis</name>
    <dbReference type="NCBI Taxonomy" id="51915"/>
    <lineage>
        <taxon>Eukaryota</taxon>
        <taxon>Fungi</taxon>
        <taxon>Dikarya</taxon>
        <taxon>Ascomycota</taxon>
        <taxon>Saccharomycotina</taxon>
        <taxon>Saccharomycetes</taxon>
        <taxon>Saccharomycetales</taxon>
        <taxon>Saccharomycetaceae</taxon>
        <taxon>Maudiozyma</taxon>
    </lineage>
</organism>
<sequence length="28" mass="3369">MFMTQTMKILNSRANRRIIKLQDENQST</sequence>